<evidence type="ECO:0000313" key="3">
    <source>
        <dbReference type="Proteomes" id="UP000242642"/>
    </source>
</evidence>
<name>A0A1I0AUT7_9GAMM</name>
<dbReference type="InterPro" id="IPR027417">
    <property type="entry name" value="P-loop_NTPase"/>
</dbReference>
<feature type="domain" description="ATPase AAA-type core" evidence="1">
    <location>
        <begin position="30"/>
        <end position="318"/>
    </location>
</feature>
<dbReference type="Proteomes" id="UP000242642">
    <property type="component" value="Unassembled WGS sequence"/>
</dbReference>
<sequence>MKQNNSVMLNSILIKGYKSIVECHVELGSLNVLIGANGSGKTNFISFFKLIRTMIESNLQRFVTQKGGPDALLHFGRKNTSSIYAKLSFNSTPYEIELVPTDTNQLMIDREIVYIGSNEAPLPLMSGGYLESHAEHYTHTPSENENLRSLIKQIKNWHIYHFYDTSNTAKVKQVHQINDNLYLREDGSNLAAFLYKLERDYSKNYYRIIKTIQKIAPFFGGFILRPIPGNESCIQLEWYEKGYDIPFTAYHFSDGTLRFALIATLLCQPYEEENSILIIDEPEIGLHPYAIAILGALFKSASHTRQIIISTQSIELVNCFEVGDLIVINKIEHQTKMKKLNKNDWEEWLSDYQLGELWNKNMFGGRL</sequence>
<dbReference type="PANTHER" id="PTHR32182:SF22">
    <property type="entry name" value="ATP-DEPENDENT ENDONUCLEASE, OLD FAMILY-RELATED"/>
    <property type="match status" value="1"/>
</dbReference>
<proteinExistence type="predicted"/>
<dbReference type="GO" id="GO:0006302">
    <property type="term" value="P:double-strand break repair"/>
    <property type="evidence" value="ECO:0007669"/>
    <property type="project" value="TreeGrafter"/>
</dbReference>
<evidence type="ECO:0000313" key="2">
    <source>
        <dbReference type="EMBL" id="SES97314.1"/>
    </source>
</evidence>
<dbReference type="CDD" id="cd00267">
    <property type="entry name" value="ABC_ATPase"/>
    <property type="match status" value="1"/>
</dbReference>
<keyword evidence="3" id="KW-1185">Reference proteome</keyword>
<dbReference type="AlphaFoldDB" id="A0A1I0AUT7"/>
<evidence type="ECO:0000259" key="1">
    <source>
        <dbReference type="Pfam" id="PF13304"/>
    </source>
</evidence>
<dbReference type="InterPro" id="IPR003959">
    <property type="entry name" value="ATPase_AAA_core"/>
</dbReference>
<dbReference type="GO" id="GO:0016887">
    <property type="term" value="F:ATP hydrolysis activity"/>
    <property type="evidence" value="ECO:0007669"/>
    <property type="project" value="InterPro"/>
</dbReference>
<dbReference type="OrthoDB" id="104167at2"/>
<accession>A0A1I0AUT7</accession>
<dbReference type="PIRSF" id="PIRSF029347">
    <property type="entry name" value="RecF"/>
    <property type="match status" value="1"/>
</dbReference>
<dbReference type="PANTHER" id="PTHR32182">
    <property type="entry name" value="DNA REPLICATION AND REPAIR PROTEIN RECF"/>
    <property type="match status" value="1"/>
</dbReference>
<dbReference type="Pfam" id="PF13304">
    <property type="entry name" value="AAA_21"/>
    <property type="match status" value="1"/>
</dbReference>
<dbReference type="STRING" id="1123402.SAMN02583745_01044"/>
<dbReference type="InterPro" id="IPR014555">
    <property type="entry name" value="RecF-like"/>
</dbReference>
<dbReference type="GO" id="GO:0005524">
    <property type="term" value="F:ATP binding"/>
    <property type="evidence" value="ECO:0007669"/>
    <property type="project" value="InterPro"/>
</dbReference>
<organism evidence="2 3">
    <name type="scientific">Thorsellia anophelis DSM 18579</name>
    <dbReference type="NCBI Taxonomy" id="1123402"/>
    <lineage>
        <taxon>Bacteria</taxon>
        <taxon>Pseudomonadati</taxon>
        <taxon>Pseudomonadota</taxon>
        <taxon>Gammaproteobacteria</taxon>
        <taxon>Enterobacterales</taxon>
        <taxon>Thorselliaceae</taxon>
        <taxon>Thorsellia</taxon>
    </lineage>
</organism>
<dbReference type="SUPFAM" id="SSF52540">
    <property type="entry name" value="P-loop containing nucleoside triphosphate hydrolases"/>
    <property type="match status" value="1"/>
</dbReference>
<reference evidence="3" key="1">
    <citation type="submission" date="2016-10" db="EMBL/GenBank/DDBJ databases">
        <authorList>
            <person name="Varghese N."/>
            <person name="Submissions S."/>
        </authorList>
    </citation>
    <scope>NUCLEOTIDE SEQUENCE [LARGE SCALE GENOMIC DNA]</scope>
    <source>
        <strain evidence="3">DSM 18579</strain>
    </source>
</reference>
<dbReference type="EMBL" id="FOHV01000006">
    <property type="protein sequence ID" value="SES97314.1"/>
    <property type="molecule type" value="Genomic_DNA"/>
</dbReference>
<dbReference type="GO" id="GO:0000731">
    <property type="term" value="P:DNA synthesis involved in DNA repair"/>
    <property type="evidence" value="ECO:0007669"/>
    <property type="project" value="TreeGrafter"/>
</dbReference>
<dbReference type="Gene3D" id="3.40.50.300">
    <property type="entry name" value="P-loop containing nucleotide triphosphate hydrolases"/>
    <property type="match status" value="1"/>
</dbReference>
<protein>
    <submittedName>
        <fullName evidence="2">Predicted ATPase</fullName>
    </submittedName>
</protein>
<gene>
    <name evidence="2" type="ORF">SAMN02583745_01044</name>
</gene>
<dbReference type="RefSeq" id="WP_093318360.1">
    <property type="nucleotide sequence ID" value="NZ_FOHV01000006.1"/>
</dbReference>